<accession>A0ABP8VBM5</accession>
<dbReference type="InterPro" id="IPR000792">
    <property type="entry name" value="Tscrpt_reg_LuxR_C"/>
</dbReference>
<proteinExistence type="predicted"/>
<sequence length="130" mass="14169">MTTSTTIRTELFEALPNPWLTQRETEVLAQIAQGRKQTELAEVLGVSVETARTYIGRVSHKLGVSDKAHAVCTAFCLGILKPLCLLLVVTQIVAAPASDNPSRPVRTTPRVVRVVRSGRNIRELAPLRAA</sequence>
<dbReference type="InterPro" id="IPR036388">
    <property type="entry name" value="WH-like_DNA-bd_sf"/>
</dbReference>
<keyword evidence="2" id="KW-0238">DNA-binding</keyword>
<keyword evidence="3" id="KW-0804">Transcription</keyword>
<dbReference type="PANTHER" id="PTHR44688:SF16">
    <property type="entry name" value="DNA-BINDING TRANSCRIPTIONAL ACTIVATOR DEVR_DOSR"/>
    <property type="match status" value="1"/>
</dbReference>
<protein>
    <recommendedName>
        <fullName evidence="4">HTH luxR-type domain-containing protein</fullName>
    </recommendedName>
</protein>
<dbReference type="Pfam" id="PF00196">
    <property type="entry name" value="GerE"/>
    <property type="match status" value="1"/>
</dbReference>
<comment type="caution">
    <text evidence="5">The sequence shown here is derived from an EMBL/GenBank/DDBJ whole genome shotgun (WGS) entry which is preliminary data.</text>
</comment>
<evidence type="ECO:0000256" key="2">
    <source>
        <dbReference type="ARBA" id="ARBA00023125"/>
    </source>
</evidence>
<evidence type="ECO:0000313" key="6">
    <source>
        <dbReference type="Proteomes" id="UP001500604"/>
    </source>
</evidence>
<dbReference type="InterPro" id="IPR016032">
    <property type="entry name" value="Sig_transdc_resp-reg_C-effctor"/>
</dbReference>
<name>A0ABP8VBM5_9GAMM</name>
<reference evidence="6" key="1">
    <citation type="journal article" date="2019" name="Int. J. Syst. Evol. Microbiol.">
        <title>The Global Catalogue of Microorganisms (GCM) 10K type strain sequencing project: providing services to taxonomists for standard genome sequencing and annotation.</title>
        <authorList>
            <consortium name="The Broad Institute Genomics Platform"/>
            <consortium name="The Broad Institute Genome Sequencing Center for Infectious Disease"/>
            <person name="Wu L."/>
            <person name="Ma J."/>
        </authorList>
    </citation>
    <scope>NUCLEOTIDE SEQUENCE [LARGE SCALE GENOMIC DNA]</scope>
    <source>
        <strain evidence="6">JCM 17805</strain>
    </source>
</reference>
<organism evidence="5 6">
    <name type="scientific">Kistimonas scapharcae</name>
    <dbReference type="NCBI Taxonomy" id="1036133"/>
    <lineage>
        <taxon>Bacteria</taxon>
        <taxon>Pseudomonadati</taxon>
        <taxon>Pseudomonadota</taxon>
        <taxon>Gammaproteobacteria</taxon>
        <taxon>Oceanospirillales</taxon>
        <taxon>Endozoicomonadaceae</taxon>
        <taxon>Kistimonas</taxon>
    </lineage>
</organism>
<evidence type="ECO:0000256" key="1">
    <source>
        <dbReference type="ARBA" id="ARBA00023015"/>
    </source>
</evidence>
<feature type="domain" description="HTH luxR-type" evidence="4">
    <location>
        <begin position="13"/>
        <end position="78"/>
    </location>
</feature>
<dbReference type="PROSITE" id="PS50043">
    <property type="entry name" value="HTH_LUXR_2"/>
    <property type="match status" value="1"/>
</dbReference>
<evidence type="ECO:0000259" key="4">
    <source>
        <dbReference type="PROSITE" id="PS50043"/>
    </source>
</evidence>
<dbReference type="SUPFAM" id="SSF46894">
    <property type="entry name" value="C-terminal effector domain of the bipartite response regulators"/>
    <property type="match status" value="1"/>
</dbReference>
<keyword evidence="6" id="KW-1185">Reference proteome</keyword>
<dbReference type="CDD" id="cd06170">
    <property type="entry name" value="LuxR_C_like"/>
    <property type="match status" value="1"/>
</dbReference>
<dbReference type="Proteomes" id="UP001500604">
    <property type="component" value="Unassembled WGS sequence"/>
</dbReference>
<dbReference type="EMBL" id="BAABFL010000474">
    <property type="protein sequence ID" value="GAA4652367.1"/>
    <property type="molecule type" value="Genomic_DNA"/>
</dbReference>
<gene>
    <name evidence="5" type="ORF">GCM10023116_46510</name>
</gene>
<evidence type="ECO:0000313" key="5">
    <source>
        <dbReference type="EMBL" id="GAA4652367.1"/>
    </source>
</evidence>
<dbReference type="Gene3D" id="1.10.10.10">
    <property type="entry name" value="Winged helix-like DNA-binding domain superfamily/Winged helix DNA-binding domain"/>
    <property type="match status" value="1"/>
</dbReference>
<dbReference type="SMART" id="SM00421">
    <property type="entry name" value="HTH_LUXR"/>
    <property type="match status" value="1"/>
</dbReference>
<keyword evidence="1" id="KW-0805">Transcription regulation</keyword>
<dbReference type="PRINTS" id="PR00038">
    <property type="entry name" value="HTHLUXR"/>
</dbReference>
<dbReference type="PANTHER" id="PTHR44688">
    <property type="entry name" value="DNA-BINDING TRANSCRIPTIONAL ACTIVATOR DEVR_DOSR"/>
    <property type="match status" value="1"/>
</dbReference>
<evidence type="ECO:0000256" key="3">
    <source>
        <dbReference type="ARBA" id="ARBA00023163"/>
    </source>
</evidence>